<evidence type="ECO:0000313" key="2">
    <source>
        <dbReference type="EMBL" id="CAB3995709.1"/>
    </source>
</evidence>
<dbReference type="InterPro" id="IPR001878">
    <property type="entry name" value="Znf_CCHC"/>
</dbReference>
<dbReference type="Pfam" id="PF03564">
    <property type="entry name" value="DUF1759"/>
    <property type="match status" value="1"/>
</dbReference>
<dbReference type="GO" id="GO:0008270">
    <property type="term" value="F:zinc ion binding"/>
    <property type="evidence" value="ECO:0007669"/>
    <property type="project" value="InterPro"/>
</dbReference>
<proteinExistence type="predicted"/>
<dbReference type="OrthoDB" id="5974834at2759"/>
<organism evidence="2 3">
    <name type="scientific">Paramuricea clavata</name>
    <name type="common">Red gorgonian</name>
    <name type="synonym">Violescent sea-whip</name>
    <dbReference type="NCBI Taxonomy" id="317549"/>
    <lineage>
        <taxon>Eukaryota</taxon>
        <taxon>Metazoa</taxon>
        <taxon>Cnidaria</taxon>
        <taxon>Anthozoa</taxon>
        <taxon>Octocorallia</taxon>
        <taxon>Malacalcyonacea</taxon>
        <taxon>Plexauridae</taxon>
        <taxon>Paramuricea</taxon>
    </lineage>
</organism>
<dbReference type="PROSITE" id="PS50158">
    <property type="entry name" value="ZF_CCHC"/>
    <property type="match status" value="1"/>
</dbReference>
<dbReference type="PANTHER" id="PTHR47331:SF1">
    <property type="entry name" value="GAG-LIKE PROTEIN"/>
    <property type="match status" value="1"/>
</dbReference>
<dbReference type="InterPro" id="IPR005312">
    <property type="entry name" value="DUF1759"/>
</dbReference>
<feature type="compositionally biased region" description="Polar residues" evidence="1">
    <location>
        <begin position="908"/>
        <end position="917"/>
    </location>
</feature>
<reference evidence="2" key="1">
    <citation type="submission" date="2020-04" db="EMBL/GenBank/DDBJ databases">
        <authorList>
            <person name="Alioto T."/>
            <person name="Alioto T."/>
            <person name="Gomez Garrido J."/>
        </authorList>
    </citation>
    <scope>NUCLEOTIDE SEQUENCE</scope>
    <source>
        <strain evidence="2">A484AB</strain>
    </source>
</reference>
<keyword evidence="3" id="KW-1185">Reference proteome</keyword>
<evidence type="ECO:0000256" key="1">
    <source>
        <dbReference type="SAM" id="MobiDB-lite"/>
    </source>
</evidence>
<dbReference type="EMBL" id="CACRXK020002714">
    <property type="protein sequence ID" value="CAB3995709.1"/>
    <property type="molecule type" value="Genomic_DNA"/>
</dbReference>
<feature type="region of interest" description="Disordered" evidence="1">
    <location>
        <begin position="165"/>
        <end position="222"/>
    </location>
</feature>
<keyword evidence="2" id="KW-0808">Transferase</keyword>
<dbReference type="Proteomes" id="UP001152795">
    <property type="component" value="Unassembled WGS sequence"/>
</dbReference>
<dbReference type="CDD" id="cd00303">
    <property type="entry name" value="retropepsin_like"/>
    <property type="match status" value="1"/>
</dbReference>
<name>A0A6S7GZE6_PARCT</name>
<feature type="compositionally biased region" description="Polar residues" evidence="1">
    <location>
        <begin position="181"/>
        <end position="211"/>
    </location>
</feature>
<feature type="compositionally biased region" description="Basic and acidic residues" evidence="1">
    <location>
        <begin position="273"/>
        <end position="287"/>
    </location>
</feature>
<feature type="region of interest" description="Disordered" evidence="1">
    <location>
        <begin position="883"/>
        <end position="927"/>
    </location>
</feature>
<comment type="caution">
    <text evidence="2">The sequence shown here is derived from an EMBL/GenBank/DDBJ whole genome shotgun (WGS) entry which is preliminary data.</text>
</comment>
<feature type="region of interest" description="Disordered" evidence="1">
    <location>
        <begin position="310"/>
        <end position="341"/>
    </location>
</feature>
<sequence>MFSGQVHTNEDREFADLGAVGEAFQVGQTANIGEESFVGRRAGNISNWNDDARRERAQDLKRSRAGHLSRLTRLYREINNLTSTKDSLLQPVIEKRIDLDVAFERFKQVYYLYVAYLTDNKVIEDEQWIYESRVREHNGIFQNTDQWIQRTKLNLESEIRAEDSISQISSHNPKPDAKLVDSQSHAGPESHASSQIDMGLGSHTNTQSHASPQIDMSPRSHLQQLQKLQELELKKLRVKGEEDTLKLQNEYEQAILSERIWGQAEEVISREEKQELPKLVSRKDESPKSGQPLPFIPGTYLERKHDIGISEDVKGQNDKSEFQVNSDSLSSKPSSFCPSRSSANVGGQEILKSVVGILNEGFNMPKPELLTFDGNPLHYWRFINNFQTNIANETMNPGKHLAYLIQRGKGEAREAIENCSILDPGRGYLKAREILQQQFGRRHVVAQSHIKQIVDGVQIKSLDGASLQKLARQMQNCELTLSKMGWSDELNNSETLLRIVDRLPSFMQLKWAEKAESILKSERRPRFSDLAQFIQDKADVAANMFGKHVLEARKKATRDLPKGRIKETARATTLATANKEVPRESGKTATSRCLLCSHDHELSRCDEFKKKSYEERVQIIRSKRICNNCFKSGHFARSCLEKKLCELLECRRKHHTLLHPPNPGPETSSQKNQMVQVDVGSSAGVCSMTCSKRRDVCLRIVPVKVGNPDGRKVETYALLDSGSEVSLCDRRLINKLGLDGVEKQFTLTTLNEEKQYRNGLEVNLEVSNLNNEHSISLEGVWSVEALPVSSKAIPVEEDLKKWTHLSDLEFPRIETEDVMLLIGADTPEAFWVMEERRGERGEPCAIKSPLGWALFGPTAKFKDSESGMPTQIEIDWSPLQTKSYFGKRDSSSRWSPKKCTDRRKRQTSFDSTEQAPSNGPKCAALSS</sequence>
<feature type="region of interest" description="Disordered" evidence="1">
    <location>
        <begin position="273"/>
        <end position="297"/>
    </location>
</feature>
<dbReference type="GO" id="GO:0003676">
    <property type="term" value="F:nucleic acid binding"/>
    <property type="evidence" value="ECO:0007669"/>
    <property type="project" value="InterPro"/>
</dbReference>
<gene>
    <name evidence="2" type="ORF">PACLA_8A086231</name>
</gene>
<dbReference type="GO" id="GO:0016301">
    <property type="term" value="F:kinase activity"/>
    <property type="evidence" value="ECO:0007669"/>
    <property type="project" value="UniProtKB-KW"/>
</dbReference>
<accession>A0A6S7GZE6</accession>
<evidence type="ECO:0000313" key="3">
    <source>
        <dbReference type="Proteomes" id="UP001152795"/>
    </source>
</evidence>
<dbReference type="PANTHER" id="PTHR47331">
    <property type="entry name" value="PHD-TYPE DOMAIN-CONTAINING PROTEIN"/>
    <property type="match status" value="1"/>
</dbReference>
<feature type="compositionally biased region" description="Low complexity" evidence="1">
    <location>
        <begin position="326"/>
        <end position="341"/>
    </location>
</feature>
<feature type="compositionally biased region" description="Basic and acidic residues" evidence="1">
    <location>
        <begin position="310"/>
        <end position="321"/>
    </location>
</feature>
<dbReference type="AlphaFoldDB" id="A0A6S7GZE6"/>
<keyword evidence="2" id="KW-0418">Kinase</keyword>
<protein>
    <submittedName>
        <fullName evidence="2">Nek6 si:ch211- NIMA (Never in mitosis gene a)-related kinase 6, partial</fullName>
    </submittedName>
</protein>